<evidence type="ECO:0000313" key="1">
    <source>
        <dbReference type="EMBL" id="HDY58663.1"/>
    </source>
</evidence>
<evidence type="ECO:0008006" key="2">
    <source>
        <dbReference type="Google" id="ProtNLM"/>
    </source>
</evidence>
<dbReference type="EMBL" id="DSKY01000010">
    <property type="protein sequence ID" value="HDY58663.1"/>
    <property type="molecule type" value="Genomic_DNA"/>
</dbReference>
<dbReference type="AlphaFoldDB" id="A0A7V0Z4V8"/>
<protein>
    <recommendedName>
        <fullName evidence="2">KOW domain-containing protein</fullName>
    </recommendedName>
</protein>
<reference evidence="1" key="1">
    <citation type="journal article" date="2020" name="mSystems">
        <title>Genome- and Community-Level Interaction Insights into Carbon Utilization and Element Cycling Functions of Hydrothermarchaeota in Hydrothermal Sediment.</title>
        <authorList>
            <person name="Zhou Z."/>
            <person name="Liu Y."/>
            <person name="Xu W."/>
            <person name="Pan J."/>
            <person name="Luo Z.H."/>
            <person name="Li M."/>
        </authorList>
    </citation>
    <scope>NUCLEOTIDE SEQUENCE [LARGE SCALE GENOMIC DNA]</scope>
    <source>
        <strain evidence="1">SpSt-258</strain>
    </source>
</reference>
<accession>A0A7V0Z4V8</accession>
<sequence>MAHAYTPGLKVLAYTVVEKQRRLPLPGEVLVKEGDKVKAEQIVAKTSLPGSVQTVNVAGLLGILPEEIDEAMLKKSGDNVQKDEVIAQSKGFFGLFKSTVKSPITGTVESVSKITGQVILREPPIPVQVIAYIDGEVSKVFPNEGVLIKTEGSFIQGIFGIGGETIGELALASDSPDKILTDQDINESFKNKIIIGGSLAPFETLIKARNVGAKGIIVGGIEDQDLKKFMGYDIGVAITGSENVGLTIIVTEGFGRLRMADRTFNLLKALVGKKASINGATQIRAGVMRPEVIVPIEKAPDKKIAHISTGSGLEIGMAVRIIREPYFGMIGKVVDLPVALENIETESKVRVLEVELENNKRVKLPRANVEIIEE</sequence>
<proteinExistence type="predicted"/>
<gene>
    <name evidence="1" type="ORF">ENP86_03820</name>
</gene>
<comment type="caution">
    <text evidence="1">The sequence shown here is derived from an EMBL/GenBank/DDBJ whole genome shotgun (WGS) entry which is preliminary data.</text>
</comment>
<organism evidence="1">
    <name type="scientific">candidate division WOR-3 bacterium</name>
    <dbReference type="NCBI Taxonomy" id="2052148"/>
    <lineage>
        <taxon>Bacteria</taxon>
        <taxon>Bacteria division WOR-3</taxon>
    </lineage>
</organism>
<name>A0A7V0Z4V8_UNCW3</name>